<dbReference type="PANTHER" id="PTHR21363:SF0">
    <property type="entry name" value="PREPHENATE DEHYDROGENASE [NADP(+)]"/>
    <property type="match status" value="1"/>
</dbReference>
<dbReference type="PROSITE" id="PS51176">
    <property type="entry name" value="PDH_ADH"/>
    <property type="match status" value="1"/>
</dbReference>
<dbReference type="GO" id="GO:0006571">
    <property type="term" value="P:tyrosine biosynthetic process"/>
    <property type="evidence" value="ECO:0007669"/>
    <property type="project" value="InterPro"/>
</dbReference>
<sequence>MNVRVLVVGCGLIGVSLALAWKEKHPDWIFYGLENHPSHRQEAMQLDVFTHVFASWDDMEKTASDRSYTIGLLAVPVEAAISLLPKISAYCEWCIDVCSVKGCICEVAEQLGLRQRFLPTHPMAGKSVGGPQSANAELFLNCSWIVIKNWPALDYFRDFLQGTGAHLVILDNAELHDEWMAVVSHTVHLTSLSVMLAYEDYWINSGVDPKLLAACTGPAFRDITRLASSPSQFWLETIHQNREPILLHLQRIEDTLKRFKFLLENQDFQGIESELKRSQVARNEWEEWKSHENFFNPSES</sequence>
<comment type="similarity">
    <text evidence="1">Belongs to the prephenate/arogenate dehydrogenase family.</text>
</comment>
<evidence type="ECO:0000256" key="2">
    <source>
        <dbReference type="ARBA" id="ARBA00023002"/>
    </source>
</evidence>
<keyword evidence="2" id="KW-0560">Oxidoreductase</keyword>
<gene>
    <name evidence="5" type="ORF">SAMN05443507_104138</name>
</gene>
<dbReference type="Pfam" id="PF02153">
    <property type="entry name" value="PDH_N"/>
    <property type="match status" value="1"/>
</dbReference>
<proteinExistence type="inferred from homology"/>
<dbReference type="PANTHER" id="PTHR21363">
    <property type="entry name" value="PREPHENATE DEHYDROGENASE"/>
    <property type="match status" value="1"/>
</dbReference>
<feature type="domain" description="Prephenate/arogenate dehydrogenase" evidence="4">
    <location>
        <begin position="3"/>
        <end position="293"/>
    </location>
</feature>
<protein>
    <submittedName>
        <fullName evidence="5">Prephenate dehydrogenase</fullName>
    </submittedName>
</protein>
<keyword evidence="6" id="KW-1185">Reference proteome</keyword>
<dbReference type="Proteomes" id="UP000184016">
    <property type="component" value="Unassembled WGS sequence"/>
</dbReference>
<dbReference type="GO" id="GO:0004665">
    <property type="term" value="F:prephenate dehydrogenase (NADP+) activity"/>
    <property type="evidence" value="ECO:0007669"/>
    <property type="project" value="InterPro"/>
</dbReference>
<dbReference type="InterPro" id="IPR046826">
    <property type="entry name" value="PDH_N"/>
</dbReference>
<dbReference type="Gene3D" id="3.40.50.720">
    <property type="entry name" value="NAD(P)-binding Rossmann-like Domain"/>
    <property type="match status" value="1"/>
</dbReference>
<dbReference type="InterPro" id="IPR003099">
    <property type="entry name" value="Prephen_DH"/>
</dbReference>
<dbReference type="Pfam" id="PF20463">
    <property type="entry name" value="PDH_C"/>
    <property type="match status" value="1"/>
</dbReference>
<dbReference type="AlphaFoldDB" id="A0A1M6MPV5"/>
<evidence type="ECO:0000256" key="3">
    <source>
        <dbReference type="ARBA" id="ARBA00029440"/>
    </source>
</evidence>
<dbReference type="OrthoDB" id="9802008at2"/>
<evidence type="ECO:0000256" key="1">
    <source>
        <dbReference type="ARBA" id="ARBA00007964"/>
    </source>
</evidence>
<evidence type="ECO:0000259" key="4">
    <source>
        <dbReference type="PROSITE" id="PS51176"/>
    </source>
</evidence>
<evidence type="ECO:0000313" key="5">
    <source>
        <dbReference type="EMBL" id="SHJ85436.1"/>
    </source>
</evidence>
<dbReference type="SUPFAM" id="SSF51735">
    <property type="entry name" value="NAD(P)-binding Rossmann-fold domains"/>
    <property type="match status" value="1"/>
</dbReference>
<dbReference type="InterPro" id="IPR036291">
    <property type="entry name" value="NAD(P)-bd_dom_sf"/>
</dbReference>
<dbReference type="InterPro" id="IPR050812">
    <property type="entry name" value="Preph/Arog_dehydrog"/>
</dbReference>
<name>A0A1M6MPV5_9BACL</name>
<dbReference type="InterPro" id="IPR008927">
    <property type="entry name" value="6-PGluconate_DH-like_C_sf"/>
</dbReference>
<accession>A0A1M6MPV5</accession>
<evidence type="ECO:0000313" key="6">
    <source>
        <dbReference type="Proteomes" id="UP000184016"/>
    </source>
</evidence>
<dbReference type="RefSeq" id="WP_072873210.1">
    <property type="nucleotide sequence ID" value="NZ_FRAF01000004.1"/>
</dbReference>
<dbReference type="GO" id="GO:0070403">
    <property type="term" value="F:NAD+ binding"/>
    <property type="evidence" value="ECO:0007669"/>
    <property type="project" value="InterPro"/>
</dbReference>
<dbReference type="SUPFAM" id="SSF48179">
    <property type="entry name" value="6-phosphogluconate dehydrogenase C-terminal domain-like"/>
    <property type="match status" value="1"/>
</dbReference>
<organism evidence="5 6">
    <name type="scientific">Alicyclobacillus tolerans</name>
    <dbReference type="NCBI Taxonomy" id="90970"/>
    <lineage>
        <taxon>Bacteria</taxon>
        <taxon>Bacillati</taxon>
        <taxon>Bacillota</taxon>
        <taxon>Bacilli</taxon>
        <taxon>Bacillales</taxon>
        <taxon>Alicyclobacillaceae</taxon>
        <taxon>Alicyclobacillus</taxon>
    </lineage>
</organism>
<comment type="pathway">
    <text evidence="3">Amino-acid biosynthesis.</text>
</comment>
<dbReference type="EMBL" id="FRAF01000004">
    <property type="protein sequence ID" value="SHJ85436.1"/>
    <property type="molecule type" value="Genomic_DNA"/>
</dbReference>
<dbReference type="Gene3D" id="1.10.3660.10">
    <property type="entry name" value="6-phosphogluconate dehydrogenase C-terminal like domain"/>
    <property type="match status" value="1"/>
</dbReference>
<dbReference type="GO" id="GO:0008977">
    <property type="term" value="F:prephenate dehydrogenase (NAD+) activity"/>
    <property type="evidence" value="ECO:0007669"/>
    <property type="project" value="InterPro"/>
</dbReference>
<reference evidence="6" key="1">
    <citation type="submission" date="2016-11" db="EMBL/GenBank/DDBJ databases">
        <authorList>
            <person name="Varghese N."/>
            <person name="Submissions S."/>
        </authorList>
    </citation>
    <scope>NUCLEOTIDE SEQUENCE [LARGE SCALE GENOMIC DNA]</scope>
    <source>
        <strain evidence="6">USBA-503</strain>
    </source>
</reference>
<dbReference type="STRING" id="1830138.SAMN05443507_104138"/>
<dbReference type="InterPro" id="IPR046825">
    <property type="entry name" value="PDH_C"/>
</dbReference>